<dbReference type="Gene3D" id="2.60.40.790">
    <property type="match status" value="1"/>
</dbReference>
<accession>A0A7V8FPZ6</accession>
<proteinExistence type="inferred from homology"/>
<dbReference type="InterPro" id="IPR008978">
    <property type="entry name" value="HSP20-like_chaperone"/>
</dbReference>
<organism evidence="4 5">
    <name type="scientific">Paracidovorax wautersii</name>
    <dbReference type="NCBI Taxonomy" id="1177982"/>
    <lineage>
        <taxon>Bacteria</taxon>
        <taxon>Pseudomonadati</taxon>
        <taxon>Pseudomonadota</taxon>
        <taxon>Betaproteobacteria</taxon>
        <taxon>Burkholderiales</taxon>
        <taxon>Comamonadaceae</taxon>
        <taxon>Paracidovorax</taxon>
    </lineage>
</organism>
<dbReference type="InterPro" id="IPR002068">
    <property type="entry name" value="A-crystallin/Hsp20_dom"/>
</dbReference>
<dbReference type="PROSITE" id="PS01031">
    <property type="entry name" value="SHSP"/>
    <property type="match status" value="1"/>
</dbReference>
<sequence>MFLTPTLRTLSYSPALRSFDRSFERFIGGTVHAAGRPASARFNEDEATWTLSVDLPGLAKEQLAIDIEGAVLRIASTEEAPRKVKLAYEFPQAIDAAASSARLEHGVLTLKLAKKAPQSTATSLQID</sequence>
<evidence type="ECO:0000256" key="1">
    <source>
        <dbReference type="PROSITE-ProRule" id="PRU00285"/>
    </source>
</evidence>
<feature type="domain" description="SHSP" evidence="3">
    <location>
        <begin position="30"/>
        <end position="127"/>
    </location>
</feature>
<dbReference type="EMBL" id="WNDQ01000015">
    <property type="protein sequence ID" value="KAF1022052.1"/>
    <property type="molecule type" value="Genomic_DNA"/>
</dbReference>
<protein>
    <recommendedName>
        <fullName evidence="3">SHSP domain-containing protein</fullName>
    </recommendedName>
</protein>
<evidence type="ECO:0000313" key="5">
    <source>
        <dbReference type="Proteomes" id="UP000461670"/>
    </source>
</evidence>
<dbReference type="AlphaFoldDB" id="A0A7V8FPZ6"/>
<dbReference type="Proteomes" id="UP000461670">
    <property type="component" value="Unassembled WGS sequence"/>
</dbReference>
<evidence type="ECO:0000313" key="4">
    <source>
        <dbReference type="EMBL" id="KAF1022052.1"/>
    </source>
</evidence>
<dbReference type="SUPFAM" id="SSF49764">
    <property type="entry name" value="HSP20-like chaperones"/>
    <property type="match status" value="1"/>
</dbReference>
<gene>
    <name evidence="4" type="ORF">GAK30_01393</name>
</gene>
<comment type="similarity">
    <text evidence="1 2">Belongs to the small heat shock protein (HSP20) family.</text>
</comment>
<evidence type="ECO:0000259" key="3">
    <source>
        <dbReference type="PROSITE" id="PS01031"/>
    </source>
</evidence>
<reference evidence="5" key="1">
    <citation type="journal article" date="2020" name="MBio">
        <title>Horizontal gene transfer to a defensive symbiont with a reduced genome amongst a multipartite beetle microbiome.</title>
        <authorList>
            <person name="Waterworth S.C."/>
            <person name="Florez L.V."/>
            <person name="Rees E.R."/>
            <person name="Hertweck C."/>
            <person name="Kaltenpoth M."/>
            <person name="Kwan J.C."/>
        </authorList>
    </citation>
    <scope>NUCLEOTIDE SEQUENCE [LARGE SCALE GENOMIC DNA]</scope>
</reference>
<evidence type="ECO:0000256" key="2">
    <source>
        <dbReference type="RuleBase" id="RU003616"/>
    </source>
</evidence>
<dbReference type="CDD" id="cd00298">
    <property type="entry name" value="ACD_sHsps_p23-like"/>
    <property type="match status" value="1"/>
</dbReference>
<name>A0A7V8FPZ6_9BURK</name>
<dbReference type="Pfam" id="PF00011">
    <property type="entry name" value="HSP20"/>
    <property type="match status" value="1"/>
</dbReference>
<comment type="caution">
    <text evidence="4">The sequence shown here is derived from an EMBL/GenBank/DDBJ whole genome shotgun (WGS) entry which is preliminary data.</text>
</comment>